<evidence type="ECO:0000259" key="1">
    <source>
        <dbReference type="Pfam" id="PF02698"/>
    </source>
</evidence>
<accession>A0A423Q1L8</accession>
<sequence length="251" mass="27735">MWVSRGEWLVMIGFVKTLISLVGTAALAALAINAWMVGATRGAVYDTTQRVPVADVALVLGTSPYTHTGRPNLLFENRINAAAQLFHAGKVRYLLVSGANPSRAYNEPQKMYQALRKLGVPDAAITLDFAGFRTLDSVVRARAVFGLSHTTLITQRYHEYRALFLAERTGLSAAGYTWPDEDRRQPLRTETREYLARVKAVLDVFVLDTPPRFLGPARPIDTRAPAVLDYYGSAWRGQVKRLPAAASIPFS</sequence>
<reference evidence="2 3" key="1">
    <citation type="submission" date="2013-10" db="EMBL/GenBank/DDBJ databases">
        <title>Salinisphaera japonica YTM-1 Genome Sequencing.</title>
        <authorList>
            <person name="Lai Q."/>
            <person name="Li C."/>
            <person name="Shao Z."/>
        </authorList>
    </citation>
    <scope>NUCLEOTIDE SEQUENCE [LARGE SCALE GENOMIC DNA]</scope>
    <source>
        <strain evidence="2 3">YTM-1</strain>
    </source>
</reference>
<dbReference type="InterPro" id="IPR003848">
    <property type="entry name" value="DUF218"/>
</dbReference>
<comment type="caution">
    <text evidence="2">The sequence shown here is derived from an EMBL/GenBank/DDBJ whole genome shotgun (WGS) entry which is preliminary data.</text>
</comment>
<organism evidence="2 3">
    <name type="scientific">Salinisphaera japonica YTM-1</name>
    <dbReference type="NCBI Taxonomy" id="1209778"/>
    <lineage>
        <taxon>Bacteria</taxon>
        <taxon>Pseudomonadati</taxon>
        <taxon>Pseudomonadota</taxon>
        <taxon>Gammaproteobacteria</taxon>
        <taxon>Salinisphaerales</taxon>
        <taxon>Salinisphaeraceae</taxon>
        <taxon>Salinisphaera</taxon>
    </lineage>
</organism>
<gene>
    <name evidence="2" type="ORF">SAJA_01530</name>
</gene>
<dbReference type="InterPro" id="IPR051599">
    <property type="entry name" value="Cell_Envelope_Assoc"/>
</dbReference>
<dbReference type="InParanoid" id="A0A423Q1L8"/>
<name>A0A423Q1L8_9GAMM</name>
<feature type="domain" description="DUF218" evidence="1">
    <location>
        <begin position="55"/>
        <end position="194"/>
    </location>
</feature>
<dbReference type="FunCoup" id="A0A423Q1L8">
    <property type="interactions" value="15"/>
</dbReference>
<evidence type="ECO:0000313" key="3">
    <source>
        <dbReference type="Proteomes" id="UP000285310"/>
    </source>
</evidence>
<dbReference type="CDD" id="cd06259">
    <property type="entry name" value="YdcF-like"/>
    <property type="match status" value="1"/>
</dbReference>
<evidence type="ECO:0000313" key="2">
    <source>
        <dbReference type="EMBL" id="ROO32320.1"/>
    </source>
</evidence>
<dbReference type="Pfam" id="PF02698">
    <property type="entry name" value="DUF218"/>
    <property type="match status" value="1"/>
</dbReference>
<dbReference type="EMBL" id="AYKG01000002">
    <property type="protein sequence ID" value="ROO32320.1"/>
    <property type="molecule type" value="Genomic_DNA"/>
</dbReference>
<dbReference type="GO" id="GO:0005886">
    <property type="term" value="C:plasma membrane"/>
    <property type="evidence" value="ECO:0007669"/>
    <property type="project" value="TreeGrafter"/>
</dbReference>
<keyword evidence="3" id="KW-1185">Reference proteome</keyword>
<dbReference type="AlphaFoldDB" id="A0A423Q1L8"/>
<dbReference type="Proteomes" id="UP000285310">
    <property type="component" value="Unassembled WGS sequence"/>
</dbReference>
<dbReference type="PANTHER" id="PTHR30336">
    <property type="entry name" value="INNER MEMBRANE PROTEIN, PROBABLE PERMEASE"/>
    <property type="match status" value="1"/>
</dbReference>
<proteinExistence type="predicted"/>
<protein>
    <submittedName>
        <fullName evidence="2">Membrane protein</fullName>
    </submittedName>
</protein>
<dbReference type="PANTHER" id="PTHR30336:SF6">
    <property type="entry name" value="INTEGRAL MEMBRANE PROTEIN"/>
    <property type="match status" value="1"/>
</dbReference>